<dbReference type="Pfam" id="PF00147">
    <property type="entry name" value="Fibrinogen_C"/>
    <property type="match status" value="1"/>
</dbReference>
<dbReference type="InterPro" id="IPR050373">
    <property type="entry name" value="Fibrinogen_C-term_domain"/>
</dbReference>
<dbReference type="PANTHER" id="PTHR19143">
    <property type="entry name" value="FIBRINOGEN/TENASCIN/ANGIOPOEITIN"/>
    <property type="match status" value="1"/>
</dbReference>
<evidence type="ECO:0000313" key="2">
    <source>
        <dbReference type="EnsemblMetazoa" id="ACHR004452-PA"/>
    </source>
</evidence>
<sequence>MESNLTALHIQSNTAMKKDREFIDQQMSHWENLAEGLLSIYQLSKTMERNFNVLQILHNIALDQISVDQKVLDQKTEPDYLLSVINRLSLNQEQMQKDIELPASKKDLDLFIINSGLNLRNISFESCTKNPSKRSGKYILQLTENDEPFWGYCEQTTFGGGWLVFQYRYEGLLNFYRNWTEYRNGFGSVDGEFWLGLERLHRLTLARPHELLVELKDFTGTYKYARYDEFVIGTEAEQYSLTKLGSYTGTAERRPKF</sequence>
<proteinExistence type="predicted"/>
<reference evidence="3" key="1">
    <citation type="submission" date="2013-03" db="EMBL/GenBank/DDBJ databases">
        <title>The Genome Sequence of Anopheles christyi ACHKN1017.</title>
        <authorList>
            <consortium name="The Broad Institute Genomics Platform"/>
            <person name="Neafsey D.E."/>
            <person name="Besansky N."/>
            <person name="Walker B."/>
            <person name="Young S.K."/>
            <person name="Zeng Q."/>
            <person name="Gargeya S."/>
            <person name="Fitzgerald M."/>
            <person name="Haas B."/>
            <person name="Abouelleil A."/>
            <person name="Allen A.W."/>
            <person name="Alvarado L."/>
            <person name="Arachchi H.M."/>
            <person name="Berlin A.M."/>
            <person name="Chapman S.B."/>
            <person name="Gainer-Dewar J."/>
            <person name="Goldberg J."/>
            <person name="Griggs A."/>
            <person name="Gujja S."/>
            <person name="Hansen M."/>
            <person name="Howarth C."/>
            <person name="Imamovic A."/>
            <person name="Ireland A."/>
            <person name="Larimer J."/>
            <person name="McCowan C."/>
            <person name="Murphy C."/>
            <person name="Pearson M."/>
            <person name="Poon T.W."/>
            <person name="Priest M."/>
            <person name="Roberts A."/>
            <person name="Saif S."/>
            <person name="Shea T."/>
            <person name="Sisk P."/>
            <person name="Sykes S."/>
            <person name="Wortman J."/>
            <person name="Nusbaum C."/>
            <person name="Birren B."/>
        </authorList>
    </citation>
    <scope>NUCLEOTIDE SEQUENCE [LARGE SCALE GENOMIC DNA]</scope>
    <source>
        <strain evidence="3">ACHKN1017</strain>
    </source>
</reference>
<dbReference type="GO" id="GO:0005615">
    <property type="term" value="C:extracellular space"/>
    <property type="evidence" value="ECO:0007669"/>
    <property type="project" value="TreeGrafter"/>
</dbReference>
<dbReference type="NCBIfam" id="NF040941">
    <property type="entry name" value="GGGWT_bact"/>
    <property type="match status" value="1"/>
</dbReference>
<keyword evidence="3" id="KW-1185">Reference proteome</keyword>
<dbReference type="Proteomes" id="UP000075881">
    <property type="component" value="Unassembled WGS sequence"/>
</dbReference>
<protein>
    <submittedName>
        <fullName evidence="2">Fibrinogen C-terminal domain-containing protein</fullName>
    </submittedName>
</protein>
<dbReference type="STRING" id="43041.A0A182K118"/>
<reference evidence="2" key="2">
    <citation type="submission" date="2020-05" db="UniProtKB">
        <authorList>
            <consortium name="EnsemblMetazoa"/>
        </authorList>
    </citation>
    <scope>IDENTIFICATION</scope>
    <source>
        <strain evidence="2">ACHKN1017</strain>
    </source>
</reference>
<accession>A0A182K118</accession>
<feature type="domain" description="Fibrinogen C-terminal" evidence="1">
    <location>
        <begin position="118"/>
        <end position="257"/>
    </location>
</feature>
<dbReference type="PANTHER" id="PTHR19143:SF327">
    <property type="entry name" value="FI21813P1-RELATED"/>
    <property type="match status" value="1"/>
</dbReference>
<dbReference type="SMART" id="SM00186">
    <property type="entry name" value="FBG"/>
    <property type="match status" value="1"/>
</dbReference>
<organism evidence="2 3">
    <name type="scientific">Anopheles christyi</name>
    <dbReference type="NCBI Taxonomy" id="43041"/>
    <lineage>
        <taxon>Eukaryota</taxon>
        <taxon>Metazoa</taxon>
        <taxon>Ecdysozoa</taxon>
        <taxon>Arthropoda</taxon>
        <taxon>Hexapoda</taxon>
        <taxon>Insecta</taxon>
        <taxon>Pterygota</taxon>
        <taxon>Neoptera</taxon>
        <taxon>Endopterygota</taxon>
        <taxon>Diptera</taxon>
        <taxon>Nematocera</taxon>
        <taxon>Culicoidea</taxon>
        <taxon>Culicidae</taxon>
        <taxon>Anophelinae</taxon>
        <taxon>Anopheles</taxon>
    </lineage>
</organism>
<dbReference type="InterPro" id="IPR014716">
    <property type="entry name" value="Fibrinogen_a/b/g_C_1"/>
</dbReference>
<dbReference type="EnsemblMetazoa" id="ACHR004452-RA">
    <property type="protein sequence ID" value="ACHR004452-PA"/>
    <property type="gene ID" value="ACHR004452"/>
</dbReference>
<dbReference type="VEuPathDB" id="VectorBase:ACHR004452"/>
<name>A0A182K118_9DIPT</name>
<dbReference type="PROSITE" id="PS51406">
    <property type="entry name" value="FIBRINOGEN_C_2"/>
    <property type="match status" value="1"/>
</dbReference>
<dbReference type="Gene3D" id="3.90.215.10">
    <property type="entry name" value="Gamma Fibrinogen, chain A, domain 1"/>
    <property type="match status" value="1"/>
</dbReference>
<dbReference type="AlphaFoldDB" id="A0A182K118"/>
<dbReference type="InterPro" id="IPR036056">
    <property type="entry name" value="Fibrinogen-like_C"/>
</dbReference>
<dbReference type="InterPro" id="IPR002181">
    <property type="entry name" value="Fibrinogen_a/b/g_C_dom"/>
</dbReference>
<dbReference type="SUPFAM" id="SSF56496">
    <property type="entry name" value="Fibrinogen C-terminal domain-like"/>
    <property type="match status" value="1"/>
</dbReference>
<evidence type="ECO:0000313" key="3">
    <source>
        <dbReference type="Proteomes" id="UP000075881"/>
    </source>
</evidence>
<evidence type="ECO:0000259" key="1">
    <source>
        <dbReference type="PROSITE" id="PS51406"/>
    </source>
</evidence>